<dbReference type="Pfam" id="PF13419">
    <property type="entry name" value="HAD_2"/>
    <property type="match status" value="1"/>
</dbReference>
<dbReference type="SUPFAM" id="SSF56784">
    <property type="entry name" value="HAD-like"/>
    <property type="match status" value="1"/>
</dbReference>
<name>A0A2M7PUQ0_9BACT</name>
<accession>A0A2M7PUQ0</accession>
<dbReference type="InterPro" id="IPR023214">
    <property type="entry name" value="HAD_sf"/>
</dbReference>
<comment type="caution">
    <text evidence="1">The sequence shown here is derived from an EMBL/GenBank/DDBJ whole genome shotgun (WGS) entry which is preliminary data.</text>
</comment>
<organism evidence="1 2">
    <name type="scientific">Candidatus Infernicultor aquiphilus</name>
    <dbReference type="NCBI Taxonomy" id="1805029"/>
    <lineage>
        <taxon>Bacteria</taxon>
        <taxon>Pseudomonadati</taxon>
        <taxon>Atribacterota</taxon>
        <taxon>Candidatus Phoenicimicrobiia</taxon>
        <taxon>Candidatus Pheonicimicrobiales</taxon>
        <taxon>Candidatus Phoenicimicrobiaceae</taxon>
        <taxon>Candidatus Infernicultor</taxon>
    </lineage>
</organism>
<dbReference type="CDD" id="cd02603">
    <property type="entry name" value="HAD_sEH-N_like"/>
    <property type="match status" value="1"/>
</dbReference>
<evidence type="ECO:0000313" key="1">
    <source>
        <dbReference type="EMBL" id="PIY33997.1"/>
    </source>
</evidence>
<proteinExistence type="predicted"/>
<dbReference type="InterPro" id="IPR036412">
    <property type="entry name" value="HAD-like_sf"/>
</dbReference>
<dbReference type="InterPro" id="IPR023198">
    <property type="entry name" value="PGP-like_dom2"/>
</dbReference>
<dbReference type="SFLD" id="SFLDG01129">
    <property type="entry name" value="C1.5:_HAD__Beta-PGM__Phosphata"/>
    <property type="match status" value="1"/>
</dbReference>
<protein>
    <recommendedName>
        <fullName evidence="3">HAD family phosphatase</fullName>
    </recommendedName>
</protein>
<dbReference type="AlphaFoldDB" id="A0A2M7PUQ0"/>
<sequence length="244" mass="29051">MWFMPKSNRMILKSKPKFLRVSSSNVVYARKVRRYSAIGDLMKNIEYLVYDYGGVISKKQNKELVNKMCKILNITAQQFFSFYTKERKDYDSALIDAKTYWTKTIKLMDGQIELKDMDKLIEFDTKSWLDINKETIEYIKSIKDKIKLALLSNMTFDTLEEIKNLYWIHYFDTKIFSCEEKVCKPDYKIYNICIKKVKVEPQHILFIDDSKVNLNAAQKMGINILKFTDCENMKNIIENEYVFK</sequence>
<reference evidence="1 2" key="1">
    <citation type="submission" date="2017-09" db="EMBL/GenBank/DDBJ databases">
        <title>Depth-based differentiation of microbial function through sediment-hosted aquifers and enrichment of novel symbionts in the deep terrestrial subsurface.</title>
        <authorList>
            <person name="Probst A.J."/>
            <person name="Ladd B."/>
            <person name="Jarett J.K."/>
            <person name="Geller-Mcgrath D.E."/>
            <person name="Sieber C.M."/>
            <person name="Emerson J.B."/>
            <person name="Anantharaman K."/>
            <person name="Thomas B.C."/>
            <person name="Malmstrom R."/>
            <person name="Stieglmeier M."/>
            <person name="Klingl A."/>
            <person name="Woyke T."/>
            <person name="Ryan C.M."/>
            <person name="Banfield J.F."/>
        </authorList>
    </citation>
    <scope>NUCLEOTIDE SEQUENCE [LARGE SCALE GENOMIC DNA]</scope>
    <source>
        <strain evidence="1">CG_4_10_14_3_um_filter_34_13</strain>
    </source>
</reference>
<dbReference type="PANTHER" id="PTHR43611:SF3">
    <property type="entry name" value="FLAVIN MONONUCLEOTIDE HYDROLASE 1, CHLOROPLATIC"/>
    <property type="match status" value="1"/>
</dbReference>
<dbReference type="NCBIfam" id="TIGR01509">
    <property type="entry name" value="HAD-SF-IA-v3"/>
    <property type="match status" value="1"/>
</dbReference>
<dbReference type="EMBL" id="PFKO01000003">
    <property type="protein sequence ID" value="PIY33997.1"/>
    <property type="molecule type" value="Genomic_DNA"/>
</dbReference>
<dbReference type="SFLD" id="SFLDS00003">
    <property type="entry name" value="Haloacid_Dehalogenase"/>
    <property type="match status" value="1"/>
</dbReference>
<dbReference type="PANTHER" id="PTHR43611">
    <property type="entry name" value="ALPHA-D-GLUCOSE 1-PHOSPHATE PHOSPHATASE"/>
    <property type="match status" value="1"/>
</dbReference>
<dbReference type="Proteomes" id="UP000230646">
    <property type="component" value="Unassembled WGS sequence"/>
</dbReference>
<evidence type="ECO:0008006" key="3">
    <source>
        <dbReference type="Google" id="ProtNLM"/>
    </source>
</evidence>
<gene>
    <name evidence="1" type="ORF">COZ07_00065</name>
</gene>
<dbReference type="InterPro" id="IPR006439">
    <property type="entry name" value="HAD-SF_hydro_IA"/>
</dbReference>
<dbReference type="Gene3D" id="1.10.150.240">
    <property type="entry name" value="Putative phosphatase, domain 2"/>
    <property type="match status" value="1"/>
</dbReference>
<dbReference type="Gene3D" id="3.40.50.1000">
    <property type="entry name" value="HAD superfamily/HAD-like"/>
    <property type="match status" value="1"/>
</dbReference>
<dbReference type="InterPro" id="IPR041492">
    <property type="entry name" value="HAD_2"/>
</dbReference>
<evidence type="ECO:0000313" key="2">
    <source>
        <dbReference type="Proteomes" id="UP000230646"/>
    </source>
</evidence>